<dbReference type="EMBL" id="BSYO01000009">
    <property type="protein sequence ID" value="GMH09188.1"/>
    <property type="molecule type" value="Genomic_DNA"/>
</dbReference>
<dbReference type="GO" id="GO:0042910">
    <property type="term" value="F:xenobiotic transmembrane transporter activity"/>
    <property type="evidence" value="ECO:0007669"/>
    <property type="project" value="InterPro"/>
</dbReference>
<dbReference type="GO" id="GO:0016020">
    <property type="term" value="C:membrane"/>
    <property type="evidence" value="ECO:0007669"/>
    <property type="project" value="UniProtKB-SubCell"/>
</dbReference>
<keyword evidence="4 6" id="KW-1133">Transmembrane helix</keyword>
<reference evidence="7" key="1">
    <citation type="submission" date="2023-05" db="EMBL/GenBank/DDBJ databases">
        <title>Nepenthes gracilis genome sequencing.</title>
        <authorList>
            <person name="Fukushima K."/>
        </authorList>
    </citation>
    <scope>NUCLEOTIDE SEQUENCE</scope>
    <source>
        <strain evidence="7">SING2019-196</strain>
    </source>
</reference>
<feature type="transmembrane region" description="Helical" evidence="6">
    <location>
        <begin position="312"/>
        <end position="331"/>
    </location>
</feature>
<dbReference type="Pfam" id="PF01554">
    <property type="entry name" value="MatE"/>
    <property type="match status" value="2"/>
</dbReference>
<feature type="transmembrane region" description="Helical" evidence="6">
    <location>
        <begin position="351"/>
        <end position="372"/>
    </location>
</feature>
<keyword evidence="5 6" id="KW-0472">Membrane</keyword>
<keyword evidence="3 6" id="KW-0812">Transmembrane</keyword>
<proteinExistence type="inferred from homology"/>
<feature type="transmembrane region" description="Helical" evidence="6">
    <location>
        <begin position="190"/>
        <end position="210"/>
    </location>
</feature>
<dbReference type="Proteomes" id="UP001279734">
    <property type="component" value="Unassembled WGS sequence"/>
</dbReference>
<comment type="caution">
    <text evidence="7">The sequence shown here is derived from an EMBL/GenBank/DDBJ whole genome shotgun (WGS) entry which is preliminary data.</text>
</comment>
<feature type="transmembrane region" description="Helical" evidence="6">
    <location>
        <begin position="84"/>
        <end position="108"/>
    </location>
</feature>
<dbReference type="NCBIfam" id="TIGR00797">
    <property type="entry name" value="matE"/>
    <property type="match status" value="1"/>
</dbReference>
<feature type="transmembrane region" description="Helical" evidence="6">
    <location>
        <begin position="155"/>
        <end position="178"/>
    </location>
</feature>
<feature type="transmembrane region" description="Helical" evidence="6">
    <location>
        <begin position="384"/>
        <end position="404"/>
    </location>
</feature>
<dbReference type="InterPro" id="IPR002528">
    <property type="entry name" value="MATE_fam"/>
</dbReference>
<dbReference type="AlphaFoldDB" id="A0AAD3SDI4"/>
<comment type="subcellular location">
    <subcellularLocation>
        <location evidence="1">Membrane</location>
        <topology evidence="1">Multi-pass membrane protein</topology>
    </subcellularLocation>
</comment>
<feature type="transmembrane region" description="Helical" evidence="6">
    <location>
        <begin position="416"/>
        <end position="436"/>
    </location>
</feature>
<accession>A0AAD3SDI4</accession>
<name>A0AAD3SDI4_NEPGR</name>
<feature type="transmembrane region" description="Helical" evidence="6">
    <location>
        <begin position="268"/>
        <end position="291"/>
    </location>
</feature>
<evidence type="ECO:0000256" key="6">
    <source>
        <dbReference type="RuleBase" id="RU004914"/>
    </source>
</evidence>
<evidence type="ECO:0000313" key="8">
    <source>
        <dbReference type="Proteomes" id="UP001279734"/>
    </source>
</evidence>
<sequence>MVVEEMKKIAYIAGPMAGMMLMQNLLQLISMIMVGQSTSQLSLSSSALALSFAAVSGFYVLLGMTGALETLCGQAYGAQEFQKLGVLTHTAILSLTIVSFPLSLVWIFMGKLLTLIHQDPSISHEAGKFSRCLLPSLFGYAFLQPLIRYFQAQSLILPLLVSSGVTLFVHIPLCWLLVFKSGLGHLGAAFSIDISIWLNAILLGLFMKFSPACARTRSPLSIEVLAQMPQFFRLAVPSALMLCLEYWSFELLVLLSGLFPNPKLETSVLSLCITTLWTLFTIAYGIGAAASTRVANELGAGKPQAAQTAVRGAILMALIDALMATAALLGSRGRLGYLFSKDKQVINYFTVMSPLVTTTVATDAILGVLTGIARGCGRQQTATYISIGAYYLFGIPIAVVIGFVRRLRGKGLWSGMIVGAIIQITGLSSLITCTNWDTEVTKAKARVEKSSNRRTLNVNLA</sequence>
<keyword evidence="8" id="KW-1185">Reference proteome</keyword>
<dbReference type="GO" id="GO:0015297">
    <property type="term" value="F:antiporter activity"/>
    <property type="evidence" value="ECO:0007669"/>
    <property type="project" value="InterPro"/>
</dbReference>
<dbReference type="CDD" id="cd13132">
    <property type="entry name" value="MATE_eukaryotic"/>
    <property type="match status" value="1"/>
</dbReference>
<feature type="transmembrane region" description="Helical" evidence="6">
    <location>
        <begin position="47"/>
        <end position="72"/>
    </location>
</feature>
<comment type="similarity">
    <text evidence="2 6">Belongs to the multi antimicrobial extrusion (MATE) (TC 2.A.66.1) family.</text>
</comment>
<feature type="transmembrane region" description="Helical" evidence="6">
    <location>
        <begin position="231"/>
        <end position="248"/>
    </location>
</feature>
<gene>
    <name evidence="7" type="ORF">Nepgr_011028</name>
</gene>
<dbReference type="GO" id="GO:1990961">
    <property type="term" value="P:xenobiotic detoxification by transmembrane export across the plasma membrane"/>
    <property type="evidence" value="ECO:0007669"/>
    <property type="project" value="InterPro"/>
</dbReference>
<evidence type="ECO:0000256" key="4">
    <source>
        <dbReference type="ARBA" id="ARBA00022989"/>
    </source>
</evidence>
<dbReference type="PANTHER" id="PTHR11206">
    <property type="entry name" value="MULTIDRUG RESISTANCE PROTEIN"/>
    <property type="match status" value="1"/>
</dbReference>
<evidence type="ECO:0000256" key="3">
    <source>
        <dbReference type="ARBA" id="ARBA00022692"/>
    </source>
</evidence>
<feature type="transmembrane region" description="Helical" evidence="6">
    <location>
        <begin position="12"/>
        <end position="35"/>
    </location>
</feature>
<evidence type="ECO:0000256" key="2">
    <source>
        <dbReference type="ARBA" id="ARBA00010199"/>
    </source>
</evidence>
<dbReference type="InterPro" id="IPR045069">
    <property type="entry name" value="MATE_euk"/>
</dbReference>
<evidence type="ECO:0000313" key="7">
    <source>
        <dbReference type="EMBL" id="GMH09188.1"/>
    </source>
</evidence>
<protein>
    <recommendedName>
        <fullName evidence="6">Protein DETOXIFICATION</fullName>
    </recommendedName>
    <alternativeName>
        <fullName evidence="6">Multidrug and toxic compound extrusion protein</fullName>
    </alternativeName>
</protein>
<evidence type="ECO:0000256" key="5">
    <source>
        <dbReference type="ARBA" id="ARBA00023136"/>
    </source>
</evidence>
<organism evidence="7 8">
    <name type="scientific">Nepenthes gracilis</name>
    <name type="common">Slender pitcher plant</name>
    <dbReference type="NCBI Taxonomy" id="150966"/>
    <lineage>
        <taxon>Eukaryota</taxon>
        <taxon>Viridiplantae</taxon>
        <taxon>Streptophyta</taxon>
        <taxon>Embryophyta</taxon>
        <taxon>Tracheophyta</taxon>
        <taxon>Spermatophyta</taxon>
        <taxon>Magnoliopsida</taxon>
        <taxon>eudicotyledons</taxon>
        <taxon>Gunneridae</taxon>
        <taxon>Pentapetalae</taxon>
        <taxon>Caryophyllales</taxon>
        <taxon>Nepenthaceae</taxon>
        <taxon>Nepenthes</taxon>
    </lineage>
</organism>
<evidence type="ECO:0000256" key="1">
    <source>
        <dbReference type="ARBA" id="ARBA00004141"/>
    </source>
</evidence>